<keyword evidence="4 6" id="KW-1133">Transmembrane helix</keyword>
<evidence type="ECO:0000313" key="8">
    <source>
        <dbReference type="EMBL" id="RZO19617.1"/>
    </source>
</evidence>
<feature type="transmembrane region" description="Helical" evidence="6">
    <location>
        <begin position="21"/>
        <end position="47"/>
    </location>
</feature>
<dbReference type="InterPro" id="IPR017850">
    <property type="entry name" value="Alkaline_phosphatase_core_sf"/>
</dbReference>
<dbReference type="Proteomes" id="UP000315889">
    <property type="component" value="Unassembled WGS sequence"/>
</dbReference>
<keyword evidence="5 6" id="KW-0472">Membrane</keyword>
<comment type="subcellular location">
    <subcellularLocation>
        <location evidence="1">Cell membrane</location>
        <topology evidence="1">Multi-pass membrane protein</topology>
    </subcellularLocation>
</comment>
<feature type="transmembrane region" description="Helical" evidence="6">
    <location>
        <begin position="191"/>
        <end position="212"/>
    </location>
</feature>
<name>A0A520MEG3_9GAMM</name>
<accession>A0A520MEG3</accession>
<evidence type="ECO:0000259" key="7">
    <source>
        <dbReference type="Pfam" id="PF00884"/>
    </source>
</evidence>
<evidence type="ECO:0000256" key="1">
    <source>
        <dbReference type="ARBA" id="ARBA00004651"/>
    </source>
</evidence>
<gene>
    <name evidence="8" type="ORF">EVB03_06840</name>
</gene>
<evidence type="ECO:0000313" key="9">
    <source>
        <dbReference type="Proteomes" id="UP000315889"/>
    </source>
</evidence>
<organism evidence="8 9">
    <name type="scientific">SAR92 clade bacterium</name>
    <dbReference type="NCBI Taxonomy" id="2315479"/>
    <lineage>
        <taxon>Bacteria</taxon>
        <taxon>Pseudomonadati</taxon>
        <taxon>Pseudomonadota</taxon>
        <taxon>Gammaproteobacteria</taxon>
        <taxon>Cellvibrionales</taxon>
        <taxon>Porticoccaceae</taxon>
        <taxon>SAR92 clade</taxon>
    </lineage>
</organism>
<feature type="transmembrane region" description="Helical" evidence="6">
    <location>
        <begin position="101"/>
        <end position="125"/>
    </location>
</feature>
<dbReference type="GO" id="GO:0005886">
    <property type="term" value="C:plasma membrane"/>
    <property type="evidence" value="ECO:0007669"/>
    <property type="project" value="UniProtKB-SubCell"/>
</dbReference>
<feature type="transmembrane region" description="Helical" evidence="6">
    <location>
        <begin position="67"/>
        <end position="89"/>
    </location>
</feature>
<dbReference type="CDD" id="cd16015">
    <property type="entry name" value="LTA_synthase"/>
    <property type="match status" value="1"/>
</dbReference>
<proteinExistence type="predicted"/>
<evidence type="ECO:0000256" key="3">
    <source>
        <dbReference type="ARBA" id="ARBA00022692"/>
    </source>
</evidence>
<dbReference type="InterPro" id="IPR000917">
    <property type="entry name" value="Sulfatase_N"/>
</dbReference>
<evidence type="ECO:0000256" key="4">
    <source>
        <dbReference type="ARBA" id="ARBA00022989"/>
    </source>
</evidence>
<keyword evidence="3 6" id="KW-0812">Transmembrane</keyword>
<feature type="domain" description="Sulfatase N-terminal" evidence="7">
    <location>
        <begin position="302"/>
        <end position="587"/>
    </location>
</feature>
<dbReference type="InterPro" id="IPR050448">
    <property type="entry name" value="OpgB/LTA_synthase_biosynth"/>
</dbReference>
<dbReference type="PANTHER" id="PTHR47371">
    <property type="entry name" value="LIPOTEICHOIC ACID SYNTHASE"/>
    <property type="match status" value="1"/>
</dbReference>
<dbReference type="PANTHER" id="PTHR47371:SF3">
    <property type="entry name" value="PHOSPHOGLYCEROL TRANSFERASE I"/>
    <property type="match status" value="1"/>
</dbReference>
<protein>
    <submittedName>
        <fullName evidence="8">Alkaline phosphatase family protein</fullName>
    </submittedName>
</protein>
<dbReference type="Gene3D" id="3.40.720.10">
    <property type="entry name" value="Alkaline Phosphatase, subunit A"/>
    <property type="match status" value="1"/>
</dbReference>
<dbReference type="EMBL" id="SHBP01000009">
    <property type="protein sequence ID" value="RZO19617.1"/>
    <property type="molecule type" value="Genomic_DNA"/>
</dbReference>
<evidence type="ECO:0000256" key="6">
    <source>
        <dbReference type="SAM" id="Phobius"/>
    </source>
</evidence>
<reference evidence="8 9" key="1">
    <citation type="submission" date="2019-02" db="EMBL/GenBank/DDBJ databases">
        <title>Prokaryotic population dynamics and viral predation in marine succession experiment using metagenomics: the confinement effect.</title>
        <authorList>
            <person name="Haro-Moreno J.M."/>
            <person name="Rodriguez-Valera F."/>
            <person name="Lopez-Perez M."/>
        </authorList>
    </citation>
    <scope>NUCLEOTIDE SEQUENCE [LARGE SCALE GENOMIC DNA]</scope>
    <source>
        <strain evidence="8">MED-G170</strain>
    </source>
</reference>
<sequence>MAQSNLTDFNTNTNSIVYLRILTSLTFLIMLCCLILFLARLGTWFAYAQPESISQSSDLWRALWTGFRFDLAILIRLAILGILVSIVCIPLPFPLAKIIWVLNYLLGGLIITLVIWLAMANFSYIGFFNRPIDSFAFSGMNYGAETIWPTVTSIEAFELRVALCIVVTWVSFWLCLRVTKRVTSLIKTIKMGKLSFITFAIFIPLMIMSILGRGTVSTFPLSYRHLVVSSEAAINNLVPNGIVALYYGYKEFKESKRIEPATESEGRKLFQAFYGYPATDDELFPQFFTHTKQSKFLEDNPPHVVLNLVESMANTLLTTDFSGDVNLAGELQKHLKDDYYFKRFLPAHDDTQKSLVSLLVNTEYSAISHSRHQTVPLKTSAARIFKNAGYRTVFVYAGFEGLSNRSNYFKTQGFDVFIGAHQLTDLYPAMQPSVWGGEDQFVFDEVYKHLTNSVEGNQPLFIVTLTVTNHPPYTLPLQETLTLPKKPQQLLARLQDLPEESLDTYLYTNDQLGQFISRIKDSSLKQKTIIAVTGDHAIRGMRFNDEERLHEISVPFYLYIPQNYKSSFIPDTHQIASHKDIMPTLYNTALSQVAYPNLGRNLLDPTTKDSVHNFASHADYLVYNDKAYRKNNEVLLAGKIVKPNFMLTKDQSTEPKELDHARFYSPVLQWLTRFQLLEPSS</sequence>
<dbReference type="AlphaFoldDB" id="A0A520MEG3"/>
<feature type="transmembrane region" description="Helical" evidence="6">
    <location>
        <begin position="159"/>
        <end position="179"/>
    </location>
</feature>
<comment type="caution">
    <text evidence="8">The sequence shown here is derived from an EMBL/GenBank/DDBJ whole genome shotgun (WGS) entry which is preliminary data.</text>
</comment>
<dbReference type="Pfam" id="PF00884">
    <property type="entry name" value="Sulfatase"/>
    <property type="match status" value="1"/>
</dbReference>
<evidence type="ECO:0000256" key="5">
    <source>
        <dbReference type="ARBA" id="ARBA00023136"/>
    </source>
</evidence>
<evidence type="ECO:0000256" key="2">
    <source>
        <dbReference type="ARBA" id="ARBA00022475"/>
    </source>
</evidence>
<keyword evidence="2" id="KW-1003">Cell membrane</keyword>
<dbReference type="SUPFAM" id="SSF53649">
    <property type="entry name" value="Alkaline phosphatase-like"/>
    <property type="match status" value="1"/>
</dbReference>